<keyword evidence="10" id="KW-1185">Reference proteome</keyword>
<dbReference type="CDD" id="cd06339">
    <property type="entry name" value="PBP1_YraM_LppC_lipoprotein-like"/>
    <property type="match status" value="1"/>
</dbReference>
<evidence type="ECO:0000256" key="8">
    <source>
        <dbReference type="SAM" id="SignalP"/>
    </source>
</evidence>
<dbReference type="RefSeq" id="WP_248996232.1">
    <property type="nucleotide sequence ID" value="NZ_JAKIKP010000009.1"/>
</dbReference>
<dbReference type="AlphaFoldDB" id="A0A9X1ZQ74"/>
<protein>
    <submittedName>
        <fullName evidence="9">Penicillin-binding protein activator</fullName>
    </submittedName>
</protein>
<keyword evidence="4" id="KW-0472">Membrane</keyword>
<evidence type="ECO:0000256" key="5">
    <source>
        <dbReference type="ARBA" id="ARBA00023139"/>
    </source>
</evidence>
<evidence type="ECO:0000313" key="10">
    <source>
        <dbReference type="Proteomes" id="UP001139333"/>
    </source>
</evidence>
<evidence type="ECO:0000256" key="1">
    <source>
        <dbReference type="ARBA" id="ARBA00022729"/>
    </source>
</evidence>
<dbReference type="SUPFAM" id="SSF53822">
    <property type="entry name" value="Periplasmic binding protein-like I"/>
    <property type="match status" value="1"/>
</dbReference>
<reference evidence="9" key="1">
    <citation type="submission" date="2022-01" db="EMBL/GenBank/DDBJ databases">
        <title>Whole genome-based taxonomy of the Shewanellaceae.</title>
        <authorList>
            <person name="Martin-Rodriguez A.J."/>
        </authorList>
    </citation>
    <scope>NUCLEOTIDE SEQUENCE</scope>
    <source>
        <strain evidence="9">DSM 16422</strain>
    </source>
</reference>
<dbReference type="Proteomes" id="UP001139333">
    <property type="component" value="Unassembled WGS sequence"/>
</dbReference>
<keyword evidence="3" id="KW-0573">Peptidoglycan synthesis</keyword>
<evidence type="ECO:0000256" key="4">
    <source>
        <dbReference type="ARBA" id="ARBA00023136"/>
    </source>
</evidence>
<dbReference type="InterPro" id="IPR011990">
    <property type="entry name" value="TPR-like_helical_dom_sf"/>
</dbReference>
<keyword evidence="7" id="KW-0449">Lipoprotein</keyword>
<dbReference type="InterPro" id="IPR028082">
    <property type="entry name" value="Peripla_BP_I"/>
</dbReference>
<dbReference type="InterPro" id="IPR007443">
    <property type="entry name" value="LpoA"/>
</dbReference>
<feature type="chain" id="PRO_5040952843" evidence="8">
    <location>
        <begin position="28"/>
        <end position="608"/>
    </location>
</feature>
<evidence type="ECO:0000256" key="3">
    <source>
        <dbReference type="ARBA" id="ARBA00022984"/>
    </source>
</evidence>
<keyword evidence="2" id="KW-0133">Cell shape</keyword>
<proteinExistence type="predicted"/>
<organism evidence="9 10">
    <name type="scientific">Shewanella gaetbuli</name>
    <dbReference type="NCBI Taxonomy" id="220752"/>
    <lineage>
        <taxon>Bacteria</taxon>
        <taxon>Pseudomonadati</taxon>
        <taxon>Pseudomonadota</taxon>
        <taxon>Gammaproteobacteria</taxon>
        <taxon>Alteromonadales</taxon>
        <taxon>Shewanellaceae</taxon>
        <taxon>Shewanella</taxon>
    </lineage>
</organism>
<dbReference type="PROSITE" id="PS51257">
    <property type="entry name" value="PROKAR_LIPOPROTEIN"/>
    <property type="match status" value="1"/>
</dbReference>
<evidence type="ECO:0000256" key="6">
    <source>
        <dbReference type="ARBA" id="ARBA00023237"/>
    </source>
</evidence>
<dbReference type="PANTHER" id="PTHR38038:SF1">
    <property type="entry name" value="PENICILLIN-BINDING PROTEIN ACTIVATOR LPOA"/>
    <property type="match status" value="1"/>
</dbReference>
<keyword evidence="1 8" id="KW-0732">Signal</keyword>
<feature type="signal peptide" evidence="8">
    <location>
        <begin position="1"/>
        <end position="27"/>
    </location>
</feature>
<dbReference type="Gene3D" id="1.25.40.10">
    <property type="entry name" value="Tetratricopeptide repeat domain"/>
    <property type="match status" value="1"/>
</dbReference>
<comment type="caution">
    <text evidence="9">The sequence shown here is derived from an EMBL/GenBank/DDBJ whole genome shotgun (WGS) entry which is preliminary data.</text>
</comment>
<accession>A0A9X1ZQ74</accession>
<dbReference type="GO" id="GO:0030234">
    <property type="term" value="F:enzyme regulator activity"/>
    <property type="evidence" value="ECO:0007669"/>
    <property type="project" value="TreeGrafter"/>
</dbReference>
<evidence type="ECO:0000313" key="9">
    <source>
        <dbReference type="EMBL" id="MCL1143557.1"/>
    </source>
</evidence>
<evidence type="ECO:0000256" key="7">
    <source>
        <dbReference type="ARBA" id="ARBA00023288"/>
    </source>
</evidence>
<keyword evidence="5" id="KW-0564">Palmitate</keyword>
<dbReference type="GO" id="GO:0008360">
    <property type="term" value="P:regulation of cell shape"/>
    <property type="evidence" value="ECO:0007669"/>
    <property type="project" value="UniProtKB-KW"/>
</dbReference>
<sequence length="608" mass="68568">MLKRLISIKFLSALTLSALLVGCTATTGNNTDTSVNSSLVSVEQTAEVYLSAASASTLDEKRDRYLLLAAHAYINDGNFSAAQNILTTMQPKMVKVPTIKAEHIYLNARIAEKVQDEQAALTKLNYPSNWQLPKWQMATYHQYKARLYKAVQQPIDQIRQLSLLSSYLPKTESTQVNDIIWQVLQPLHEETIKTFMREPANPVFSGWLQLAYIAKHYAVDPPQLVKYLGEWQRNNPYHPGAMKLPSDLEQALNAKPYRPQNIAVLLPLSGPRASVAEPIRMGILSSYMAEFDKNVTVNFFDSQMGVTQAYQQAIDSGAEFVIGPLLPNEVEELQRANQDKNDLVPQLYLNQTDVFKPQANQFYFSLSPAQEASDAARKMFADGVKLPLLLTSNDPIGKRMAESFNQTWLSLTENDAEIHYFERGDQMKLTVQQALGVTDSKARITRMKEILGSKLEADFRSRQDIDAIYMISASHDLSLLKAFLDVNFSVFAEPVSLYTSSRGRLENESSQSAQELNKVMISDIPWLMQSSEEIQMVESLWKTWNNSQKRLYVMGYDALDLVNRLAQMHAFPGYQLNGRSGALSVQPNGIIDRKLTWGKYQQGQLTPL</sequence>
<dbReference type="Gene3D" id="1.25.40.650">
    <property type="match status" value="1"/>
</dbReference>
<evidence type="ECO:0000256" key="2">
    <source>
        <dbReference type="ARBA" id="ARBA00022960"/>
    </source>
</evidence>
<dbReference type="GO" id="GO:0009252">
    <property type="term" value="P:peptidoglycan biosynthetic process"/>
    <property type="evidence" value="ECO:0007669"/>
    <property type="project" value="UniProtKB-KW"/>
</dbReference>
<dbReference type="EMBL" id="JAKIKP010000009">
    <property type="protein sequence ID" value="MCL1143557.1"/>
    <property type="molecule type" value="Genomic_DNA"/>
</dbReference>
<name>A0A9X1ZQ74_9GAMM</name>
<keyword evidence="6" id="KW-0998">Cell outer membrane</keyword>
<dbReference type="Gene3D" id="3.40.50.2300">
    <property type="match status" value="2"/>
</dbReference>
<gene>
    <name evidence="9" type="ORF">L2672_12725</name>
</gene>
<dbReference type="GO" id="GO:0031241">
    <property type="term" value="C:periplasmic side of cell outer membrane"/>
    <property type="evidence" value="ECO:0007669"/>
    <property type="project" value="TreeGrafter"/>
</dbReference>
<dbReference type="Pfam" id="PF04348">
    <property type="entry name" value="LppC"/>
    <property type="match status" value="1"/>
</dbReference>
<dbReference type="PANTHER" id="PTHR38038">
    <property type="entry name" value="PENICILLIN-BINDING PROTEIN ACTIVATOR LPOA"/>
    <property type="match status" value="1"/>
</dbReference>